<evidence type="ECO:0000313" key="1">
    <source>
        <dbReference type="EMBL" id="KAK9686559.1"/>
    </source>
</evidence>
<accession>A0AAW1IBK6</accession>
<protein>
    <submittedName>
        <fullName evidence="1">Uncharacterized protein</fullName>
    </submittedName>
</protein>
<name>A0AAW1IBK6_POPJA</name>
<sequence length="176" mass="20418">MFLIELAGDWCANKRESGGQRADLTGAKHRSTHRRFELIEGCYVNSKNLLLLLARFTTYTLLLSKTDARQRKYETGIQRKTTSDNSKQRNDYHYPEDYPRSCGCLEPAPGEAVLPRTSSKWKAAVDVASECIEIRRVQKTGEQNNCCVAYRRRRNRSLFYQDKDWLRSAEYKQAIV</sequence>
<dbReference type="AlphaFoldDB" id="A0AAW1IBK6"/>
<evidence type="ECO:0000313" key="2">
    <source>
        <dbReference type="Proteomes" id="UP001458880"/>
    </source>
</evidence>
<keyword evidence="2" id="KW-1185">Reference proteome</keyword>
<dbReference type="EMBL" id="JASPKY010000698">
    <property type="protein sequence ID" value="KAK9686559.1"/>
    <property type="molecule type" value="Genomic_DNA"/>
</dbReference>
<organism evidence="1 2">
    <name type="scientific">Popillia japonica</name>
    <name type="common">Japanese beetle</name>
    <dbReference type="NCBI Taxonomy" id="7064"/>
    <lineage>
        <taxon>Eukaryota</taxon>
        <taxon>Metazoa</taxon>
        <taxon>Ecdysozoa</taxon>
        <taxon>Arthropoda</taxon>
        <taxon>Hexapoda</taxon>
        <taxon>Insecta</taxon>
        <taxon>Pterygota</taxon>
        <taxon>Neoptera</taxon>
        <taxon>Endopterygota</taxon>
        <taxon>Coleoptera</taxon>
        <taxon>Polyphaga</taxon>
        <taxon>Scarabaeiformia</taxon>
        <taxon>Scarabaeidae</taxon>
        <taxon>Rutelinae</taxon>
        <taxon>Popillia</taxon>
    </lineage>
</organism>
<proteinExistence type="predicted"/>
<comment type="caution">
    <text evidence="1">The sequence shown here is derived from an EMBL/GenBank/DDBJ whole genome shotgun (WGS) entry which is preliminary data.</text>
</comment>
<dbReference type="Proteomes" id="UP001458880">
    <property type="component" value="Unassembled WGS sequence"/>
</dbReference>
<reference evidence="1 2" key="1">
    <citation type="journal article" date="2024" name="BMC Genomics">
        <title>De novo assembly and annotation of Popillia japonica's genome with initial clues to its potential as an invasive pest.</title>
        <authorList>
            <person name="Cucini C."/>
            <person name="Boschi S."/>
            <person name="Funari R."/>
            <person name="Cardaioli E."/>
            <person name="Iannotti N."/>
            <person name="Marturano G."/>
            <person name="Paoli F."/>
            <person name="Bruttini M."/>
            <person name="Carapelli A."/>
            <person name="Frati F."/>
            <person name="Nardi F."/>
        </authorList>
    </citation>
    <scope>NUCLEOTIDE SEQUENCE [LARGE SCALE GENOMIC DNA]</scope>
    <source>
        <strain evidence="1">DMR45628</strain>
    </source>
</reference>
<gene>
    <name evidence="1" type="ORF">QE152_g37096</name>
</gene>